<accession>A0A8T0I908</accession>
<evidence type="ECO:0000256" key="10">
    <source>
        <dbReference type="ARBA" id="ARBA00023136"/>
    </source>
</evidence>
<keyword evidence="4" id="KW-1003">Cell membrane</keyword>
<dbReference type="GO" id="GO:0008360">
    <property type="term" value="P:regulation of cell shape"/>
    <property type="evidence" value="ECO:0007669"/>
    <property type="project" value="UniProtKB-KW"/>
</dbReference>
<evidence type="ECO:0000259" key="15">
    <source>
        <dbReference type="SMART" id="SM01205"/>
    </source>
</evidence>
<protein>
    <recommendedName>
        <fullName evidence="12">1,3-beta-glucan synthase</fullName>
        <ecNumber evidence="3">2.4.1.34</ecNumber>
    </recommendedName>
    <alternativeName>
        <fullName evidence="12">1,3-beta-glucan synthase</fullName>
    </alternativeName>
</protein>
<feature type="transmembrane region" description="Helical" evidence="14">
    <location>
        <begin position="1597"/>
        <end position="1614"/>
    </location>
</feature>
<evidence type="ECO:0000256" key="8">
    <source>
        <dbReference type="ARBA" id="ARBA00022960"/>
    </source>
</evidence>
<evidence type="ECO:0000256" key="11">
    <source>
        <dbReference type="ARBA" id="ARBA00023316"/>
    </source>
</evidence>
<keyword evidence="8" id="KW-0133">Cell shape</keyword>
<dbReference type="SMART" id="SM01205">
    <property type="entry name" value="FKS1_dom1"/>
    <property type="match status" value="1"/>
</dbReference>
<feature type="transmembrane region" description="Helical" evidence="14">
    <location>
        <begin position="314"/>
        <end position="332"/>
    </location>
</feature>
<reference evidence="16" key="1">
    <citation type="submission" date="2020-06" db="EMBL/GenBank/DDBJ databases">
        <title>WGS assembly of Ceratodon purpureus strain R40.</title>
        <authorList>
            <person name="Carey S.B."/>
            <person name="Jenkins J."/>
            <person name="Shu S."/>
            <person name="Lovell J.T."/>
            <person name="Sreedasyam A."/>
            <person name="Maumus F."/>
            <person name="Tiley G.P."/>
            <person name="Fernandez-Pozo N."/>
            <person name="Barry K."/>
            <person name="Chen C."/>
            <person name="Wang M."/>
            <person name="Lipzen A."/>
            <person name="Daum C."/>
            <person name="Saski C.A."/>
            <person name="Payton A.C."/>
            <person name="Mcbreen J.C."/>
            <person name="Conrad R.E."/>
            <person name="Kollar L.M."/>
            <person name="Olsson S."/>
            <person name="Huttunen S."/>
            <person name="Landis J.B."/>
            <person name="Wickett N.J."/>
            <person name="Johnson M.G."/>
            <person name="Rensing S.A."/>
            <person name="Grimwood J."/>
            <person name="Schmutz J."/>
            <person name="Mcdaniel S.F."/>
        </authorList>
    </citation>
    <scope>NUCLEOTIDE SEQUENCE</scope>
    <source>
        <strain evidence="16">R40</strain>
    </source>
</reference>
<dbReference type="InterPro" id="IPR058851">
    <property type="entry name" value="CALS1_helical"/>
</dbReference>
<feature type="transmembrane region" description="Helical" evidence="14">
    <location>
        <begin position="1659"/>
        <end position="1681"/>
    </location>
</feature>
<dbReference type="InterPro" id="IPR026899">
    <property type="entry name" value="FKS1-like_dom1"/>
</dbReference>
<feature type="transmembrane region" description="Helical" evidence="14">
    <location>
        <begin position="489"/>
        <end position="507"/>
    </location>
</feature>
<dbReference type="EC" id="2.4.1.34" evidence="3"/>
<feature type="transmembrane region" description="Helical" evidence="14">
    <location>
        <begin position="385"/>
        <end position="403"/>
    </location>
</feature>
<evidence type="ECO:0000256" key="12">
    <source>
        <dbReference type="ARBA" id="ARBA00032165"/>
    </source>
</evidence>
<comment type="subcellular location">
    <subcellularLocation>
        <location evidence="1">Cell membrane</location>
        <topology evidence="1">Multi-pass membrane protein</topology>
    </subcellularLocation>
</comment>
<feature type="transmembrane region" description="Helical" evidence="14">
    <location>
        <begin position="424"/>
        <end position="450"/>
    </location>
</feature>
<evidence type="ECO:0000256" key="13">
    <source>
        <dbReference type="ARBA" id="ARBA00047777"/>
    </source>
</evidence>
<dbReference type="InterPro" id="IPR003440">
    <property type="entry name" value="Glyco_trans_48_dom"/>
</dbReference>
<evidence type="ECO:0000256" key="7">
    <source>
        <dbReference type="ARBA" id="ARBA00022692"/>
    </source>
</evidence>
<dbReference type="GO" id="GO:0000148">
    <property type="term" value="C:1,3-beta-D-glucan synthase complex"/>
    <property type="evidence" value="ECO:0007669"/>
    <property type="project" value="InterPro"/>
</dbReference>
<gene>
    <name evidence="16" type="ORF">KC19_4G158700</name>
</gene>
<evidence type="ECO:0000313" key="16">
    <source>
        <dbReference type="EMBL" id="KAG0580230.1"/>
    </source>
</evidence>
<comment type="caution">
    <text evidence="16">The sequence shown here is derived from an EMBL/GenBank/DDBJ whole genome shotgun (WGS) entry which is preliminary data.</text>
</comment>
<dbReference type="Pfam" id="PF14288">
    <property type="entry name" value="FKS1_dom1"/>
    <property type="match status" value="1"/>
</dbReference>
<feature type="transmembrane region" description="Helical" evidence="14">
    <location>
        <begin position="1496"/>
        <end position="1514"/>
    </location>
</feature>
<dbReference type="GO" id="GO:0005886">
    <property type="term" value="C:plasma membrane"/>
    <property type="evidence" value="ECO:0007669"/>
    <property type="project" value="TreeGrafter"/>
</dbReference>
<keyword evidence="17" id="KW-1185">Reference proteome</keyword>
<keyword evidence="5" id="KW-0328">Glycosyltransferase</keyword>
<feature type="transmembrane region" description="Helical" evidence="14">
    <location>
        <begin position="344"/>
        <end position="365"/>
    </location>
</feature>
<name>A0A8T0I908_CERPU</name>
<evidence type="ECO:0000256" key="1">
    <source>
        <dbReference type="ARBA" id="ARBA00004651"/>
    </source>
</evidence>
<evidence type="ECO:0000313" key="17">
    <source>
        <dbReference type="Proteomes" id="UP000822688"/>
    </source>
</evidence>
<feature type="transmembrane region" description="Helical" evidence="14">
    <location>
        <begin position="1626"/>
        <end position="1647"/>
    </location>
</feature>
<dbReference type="PANTHER" id="PTHR12741">
    <property type="entry name" value="LYST-INTERACTING PROTEIN LIP5 DOPAMINE RESPONSIVE PROTEIN DRG-1"/>
    <property type="match status" value="1"/>
</dbReference>
<dbReference type="Proteomes" id="UP000822688">
    <property type="component" value="Chromosome 4"/>
</dbReference>
<dbReference type="PANTHER" id="PTHR12741:SF7">
    <property type="entry name" value="CALLOSE SYNTHASE 12"/>
    <property type="match status" value="1"/>
</dbReference>
<proteinExistence type="inferred from homology"/>
<keyword evidence="9 14" id="KW-1133">Transmembrane helix</keyword>
<dbReference type="GO" id="GO:0003843">
    <property type="term" value="F:1,3-beta-D-glucan synthase activity"/>
    <property type="evidence" value="ECO:0007669"/>
    <property type="project" value="UniProtKB-EC"/>
</dbReference>
<evidence type="ECO:0000256" key="6">
    <source>
        <dbReference type="ARBA" id="ARBA00022679"/>
    </source>
</evidence>
<feature type="transmembrane region" description="Helical" evidence="14">
    <location>
        <begin position="1350"/>
        <end position="1372"/>
    </location>
</feature>
<organism evidence="16 17">
    <name type="scientific">Ceratodon purpureus</name>
    <name type="common">Fire moss</name>
    <name type="synonym">Dicranum purpureum</name>
    <dbReference type="NCBI Taxonomy" id="3225"/>
    <lineage>
        <taxon>Eukaryota</taxon>
        <taxon>Viridiplantae</taxon>
        <taxon>Streptophyta</taxon>
        <taxon>Embryophyta</taxon>
        <taxon>Bryophyta</taxon>
        <taxon>Bryophytina</taxon>
        <taxon>Bryopsida</taxon>
        <taxon>Dicranidae</taxon>
        <taxon>Pseudoditrichales</taxon>
        <taxon>Ditrichaceae</taxon>
        <taxon>Ceratodon</taxon>
    </lineage>
</organism>
<keyword evidence="7 14" id="KW-0812">Transmembrane</keyword>
<evidence type="ECO:0000256" key="2">
    <source>
        <dbReference type="ARBA" id="ARBA00009040"/>
    </source>
</evidence>
<sequence length="1785" mass="206930">MDQEVDQVIGRVEEGVYNILPVDDPSNYHAGMSFPEVKAAIAALKVIDDLPQPPGAVWTPDTDMLDWLGGFFGFQADNVRNQREHLVLLLANGMMQLYHAGPTFETLEASIVRKTRKKVTYNYVSWCRFIGRKNHLKLLENNPEQFDERRELIYICLNLLIWGEAANLRFMPECLCFIYHHMLGELNRLLDRLVDDTDARDMMPTYSGHNGFLNEVVVPLYSILKAEADSNNGGTAPHSSWRNYDDLNEYFWTSRCFKQLQWPLKRDCYYFVEPKREKGYLNRGRKPQREKVGKTGFVEQRSFWYIFRSFDKLWTGYLLILQASVVILWHNGGPPWMELQKPDSLARVLSIFISWALLRFLQGLLDVGSQYSLVSKDTILTGVRMVLKLLIAATWAVLFIIYYRRMWWQRNIDQYWTDIAYGKMYEFLYIAAAFLAPEVLAILLFIVPWLRNYVETSSWKIFHLLTWWFQTRGYVGRGLREGIVDNVKYTLFWTGVLTSKFAFSYWLQIRPLIAPTKQILDARDVTYEWHEFFPDGNRAAVVALWAPVLMIYFMDTQIWFSIWSSVIGAFVGLLQHLGEIRNVEQLQLRFQIFPSAFQFSLMPMDDSVTRTEWQGAKDLLKRVSLRYGWISAYEKIEWAQIEGLRFAHVWNTIIQTFREEDLISDREVELMEVPKGIWRLRVFQWPSTLLANQILLALYSVQYHRGDDKSVWSIVCKSEYRKCAVIECYDSMKHVLRKILKEDSEEYQIFIIIFEEIDASIIAKRFTTTFLLRELMEVHSRVVDLINSLLLTGPTQKTLQRVVKELQSLYEYLVYDFPRDSSVLEAVRARSSYHNNTKETELFMEAVDLSALEDQGFLKSLKRLHTTLSTKDPLLNVPRGLEARRRISFFSNSLFMTMPRAPQVERMLAFSVLTPYYNEEVIFSKQQLKEENEDGVTILFYLQRIFPEDWLNFLERMKREKELTELQLWEADEAIQLRLWASYRGQTLARTVRGMMYYQRALEVQTFLDTATEVELLGIKEILERGSSTNSRGSFRSMGSMGSMGSVGSEHEVAEFNRQHKQEQDLANAQMKFTYVVTCQIYGAQKQAKDTRAADILRLMKENPGLRIAYADEITVKRNERDVKEYYSVLVKFDQVLEREVEIYRIQLPGPLKLGEGKPENQNHALIFTRGDAVQTIDMNQEMYFEEAFKMRNLLQEFTVHHGTRKPTILGVREHVFTGSVSSLAWFMSAQETVFVTLSQRVLANPLKVRMHYGHPDVFDRLWFLTRGGISKASRTINISEDIFAGFNCTLRGGNVTHHEYIQAGKGRDVGLNQIAMFEAKVASGNGEQMLSRDVYRLGHHLDFCRMLSFYYSTVGFFVSNMMIVLTVYCFLWGRAYLALSGIERSLTTGSATLENSALTATLNQQLVVQLGLLTALPMLVEDALEHGFTTALWNMITMQLQLASIFFTFSMGTRCHYFGRTLLHGGAKYRATGRGFVVKHEKFAENYRLYSRSHFVKGIELLLLLLVYLAYGVRSSSATYVLVNISSWFLAMTWIMGPFIFNPSGFDWLKTVEDFSDFMQWLWFKGDVFVKVEQSWEVWWEEEQAHLRTTGLWGKLLEIVLDLRFFIFQYGIVYHLGITGNNTSIFVYLASWSYMLCAALLHLILSNANERYAANNHLLYRAIQALMIAIIAAIVVVLLVVTNFQFVDIIASFLAFLPTGWGIIQICLVLRKPFMENSPLWGTIVAVARLYDLGMGLIVMAPVAILSWFPGFQAMQTRILYNEAFSRGLQISRLLAGKKTRNVD</sequence>
<evidence type="ECO:0000256" key="4">
    <source>
        <dbReference type="ARBA" id="ARBA00022475"/>
    </source>
</evidence>
<evidence type="ECO:0000256" key="5">
    <source>
        <dbReference type="ARBA" id="ARBA00022676"/>
    </source>
</evidence>
<dbReference type="Pfam" id="PF25968">
    <property type="entry name" value="CALS1"/>
    <property type="match status" value="1"/>
</dbReference>
<comment type="similarity">
    <text evidence="2">Belongs to the glycosyltransferase 48 family.</text>
</comment>
<keyword evidence="6" id="KW-0808">Transferase</keyword>
<feature type="transmembrane region" description="Helical" evidence="14">
    <location>
        <begin position="1520"/>
        <end position="1542"/>
    </location>
</feature>
<keyword evidence="11" id="KW-0961">Cell wall biogenesis/degradation</keyword>
<feature type="transmembrane region" description="Helical" evidence="14">
    <location>
        <begin position="1731"/>
        <end position="1750"/>
    </location>
</feature>
<comment type="catalytic activity">
    <reaction evidence="13">
        <text>[(1-&gt;3)-beta-D-glucosyl](n) + UDP-alpha-D-glucose = [(1-&gt;3)-beta-D-glucosyl](n+1) + UDP + H(+)</text>
        <dbReference type="Rhea" id="RHEA:21476"/>
        <dbReference type="Rhea" id="RHEA-COMP:11146"/>
        <dbReference type="Rhea" id="RHEA-COMP:14303"/>
        <dbReference type="ChEBI" id="CHEBI:15378"/>
        <dbReference type="ChEBI" id="CHEBI:37671"/>
        <dbReference type="ChEBI" id="CHEBI:58223"/>
        <dbReference type="ChEBI" id="CHEBI:58885"/>
        <dbReference type="EC" id="2.4.1.34"/>
    </reaction>
</comment>
<dbReference type="Pfam" id="PF02364">
    <property type="entry name" value="Glucan_synthase"/>
    <property type="match status" value="1"/>
</dbReference>
<dbReference type="GO" id="GO:0006075">
    <property type="term" value="P:(1-&gt;3)-beta-D-glucan biosynthetic process"/>
    <property type="evidence" value="ECO:0007669"/>
    <property type="project" value="InterPro"/>
</dbReference>
<keyword evidence="10 14" id="KW-0472">Membrane</keyword>
<evidence type="ECO:0000256" key="9">
    <source>
        <dbReference type="ARBA" id="ARBA00022989"/>
    </source>
</evidence>
<feature type="domain" description="1,3-beta-glucan synthase component FKS1-like" evidence="15">
    <location>
        <begin position="149"/>
        <end position="265"/>
    </location>
</feature>
<feature type="transmembrane region" description="Helical" evidence="14">
    <location>
        <begin position="1687"/>
        <end position="1711"/>
    </location>
</feature>
<evidence type="ECO:0000256" key="3">
    <source>
        <dbReference type="ARBA" id="ARBA00012589"/>
    </source>
</evidence>
<dbReference type="EMBL" id="CM026424">
    <property type="protein sequence ID" value="KAG0580230.1"/>
    <property type="molecule type" value="Genomic_DNA"/>
</dbReference>
<evidence type="ECO:0000256" key="14">
    <source>
        <dbReference type="SAM" id="Phobius"/>
    </source>
</evidence>